<dbReference type="AlphaFoldDB" id="A0AAP0KAI0"/>
<dbReference type="Proteomes" id="UP001419268">
    <property type="component" value="Unassembled WGS sequence"/>
</dbReference>
<dbReference type="EMBL" id="JBBNAG010000003">
    <property type="protein sequence ID" value="KAK9148169.1"/>
    <property type="molecule type" value="Genomic_DNA"/>
</dbReference>
<accession>A0AAP0KAI0</accession>
<sequence>MWVAVEAAAVVATIEEITLTSEGFRIKIFDRGRERDGDGECTRVRKHDDGEEEGDDFDDADGERAEDEAGDSGKEGDDFDYADRERAEDEAYDGGRKTTPTRVLRALMALSPFVL</sequence>
<feature type="compositionally biased region" description="Basic and acidic residues" evidence="1">
    <location>
        <begin position="71"/>
        <end position="96"/>
    </location>
</feature>
<reference evidence="2 3" key="1">
    <citation type="submission" date="2024-01" db="EMBL/GenBank/DDBJ databases">
        <title>Genome assemblies of Stephania.</title>
        <authorList>
            <person name="Yang L."/>
        </authorList>
    </citation>
    <scope>NUCLEOTIDE SEQUENCE [LARGE SCALE GENOMIC DNA]</scope>
    <source>
        <strain evidence="2">JXDWG</strain>
        <tissue evidence="2">Leaf</tissue>
    </source>
</reference>
<feature type="compositionally biased region" description="Basic and acidic residues" evidence="1">
    <location>
        <begin position="34"/>
        <end position="49"/>
    </location>
</feature>
<protein>
    <submittedName>
        <fullName evidence="2">Uncharacterized protein</fullName>
    </submittedName>
</protein>
<gene>
    <name evidence="2" type="ORF">Scep_006926</name>
</gene>
<proteinExistence type="predicted"/>
<evidence type="ECO:0000313" key="2">
    <source>
        <dbReference type="EMBL" id="KAK9148169.1"/>
    </source>
</evidence>
<feature type="region of interest" description="Disordered" evidence="1">
    <location>
        <begin position="34"/>
        <end position="98"/>
    </location>
</feature>
<feature type="compositionally biased region" description="Acidic residues" evidence="1">
    <location>
        <begin position="50"/>
        <end position="70"/>
    </location>
</feature>
<organism evidence="2 3">
    <name type="scientific">Stephania cephalantha</name>
    <dbReference type="NCBI Taxonomy" id="152367"/>
    <lineage>
        <taxon>Eukaryota</taxon>
        <taxon>Viridiplantae</taxon>
        <taxon>Streptophyta</taxon>
        <taxon>Embryophyta</taxon>
        <taxon>Tracheophyta</taxon>
        <taxon>Spermatophyta</taxon>
        <taxon>Magnoliopsida</taxon>
        <taxon>Ranunculales</taxon>
        <taxon>Menispermaceae</taxon>
        <taxon>Menispermoideae</taxon>
        <taxon>Cissampelideae</taxon>
        <taxon>Stephania</taxon>
    </lineage>
</organism>
<comment type="caution">
    <text evidence="2">The sequence shown here is derived from an EMBL/GenBank/DDBJ whole genome shotgun (WGS) entry which is preliminary data.</text>
</comment>
<keyword evidence="3" id="KW-1185">Reference proteome</keyword>
<evidence type="ECO:0000313" key="3">
    <source>
        <dbReference type="Proteomes" id="UP001419268"/>
    </source>
</evidence>
<evidence type="ECO:0000256" key="1">
    <source>
        <dbReference type="SAM" id="MobiDB-lite"/>
    </source>
</evidence>
<name>A0AAP0KAI0_9MAGN</name>